<dbReference type="EMBL" id="LAZR01000163">
    <property type="protein sequence ID" value="KKN85096.1"/>
    <property type="molecule type" value="Genomic_DNA"/>
</dbReference>
<reference evidence="1" key="1">
    <citation type="journal article" date="2015" name="Nature">
        <title>Complex archaea that bridge the gap between prokaryotes and eukaryotes.</title>
        <authorList>
            <person name="Spang A."/>
            <person name="Saw J.H."/>
            <person name="Jorgensen S.L."/>
            <person name="Zaremba-Niedzwiedzka K."/>
            <person name="Martijn J."/>
            <person name="Lind A.E."/>
            <person name="van Eijk R."/>
            <person name="Schleper C."/>
            <person name="Guy L."/>
            <person name="Ettema T.J."/>
        </authorList>
    </citation>
    <scope>NUCLEOTIDE SEQUENCE</scope>
</reference>
<comment type="caution">
    <text evidence="1">The sequence shown here is derived from an EMBL/GenBank/DDBJ whole genome shotgun (WGS) entry which is preliminary data.</text>
</comment>
<evidence type="ECO:0000313" key="1">
    <source>
        <dbReference type="EMBL" id="KKN85096.1"/>
    </source>
</evidence>
<organism evidence="1">
    <name type="scientific">marine sediment metagenome</name>
    <dbReference type="NCBI Taxonomy" id="412755"/>
    <lineage>
        <taxon>unclassified sequences</taxon>
        <taxon>metagenomes</taxon>
        <taxon>ecological metagenomes</taxon>
    </lineage>
</organism>
<accession>A0A0F9WGR3</accession>
<dbReference type="AlphaFoldDB" id="A0A0F9WGR3"/>
<sequence>MTYHANARQAAEEENAQAVLQTITFLRNAAVLLCHRTFRSWFKNDKARFECSGSALASKLRKDLMFQVNQAMPSDHAGADDFEKFDALAVLCTTQADLLAVKSQQTKAKGKQGMTLPRSRLDAEKAIYSFLSDCNWFALKRTNNLPGEFYVWNALSSIITYVRSRDTLANGTGNNAFDTMLSGLDENYLVSGYPHDLLCHDAATVRSGEAPYAIMLNPDYCSTYAVSSESEMVGHANLIAIRLQHSEVAA</sequence>
<protein>
    <submittedName>
        <fullName evidence="1">Uncharacterized protein</fullName>
    </submittedName>
</protein>
<name>A0A0F9WGR3_9ZZZZ</name>
<gene>
    <name evidence="1" type="ORF">LCGC14_0282650</name>
</gene>
<proteinExistence type="predicted"/>